<comment type="caution">
    <text evidence="1">The sequence shown here is derived from an EMBL/GenBank/DDBJ whole genome shotgun (WGS) entry which is preliminary data.</text>
</comment>
<keyword evidence="2" id="KW-1185">Reference proteome</keyword>
<evidence type="ECO:0000313" key="2">
    <source>
        <dbReference type="Proteomes" id="UP000789525"/>
    </source>
</evidence>
<organism evidence="1 2">
    <name type="scientific">Acaulospora colombiana</name>
    <dbReference type="NCBI Taxonomy" id="27376"/>
    <lineage>
        <taxon>Eukaryota</taxon>
        <taxon>Fungi</taxon>
        <taxon>Fungi incertae sedis</taxon>
        <taxon>Mucoromycota</taxon>
        <taxon>Glomeromycotina</taxon>
        <taxon>Glomeromycetes</taxon>
        <taxon>Diversisporales</taxon>
        <taxon>Acaulosporaceae</taxon>
        <taxon>Acaulospora</taxon>
    </lineage>
</organism>
<dbReference type="EMBL" id="CAJVPT010028404">
    <property type="protein sequence ID" value="CAG8686795.1"/>
    <property type="molecule type" value="Genomic_DNA"/>
</dbReference>
<name>A0ACA9P1X2_9GLOM</name>
<sequence length="112" mass="12540">NVLEQDLLQVGEDIDKKQDHLRTLCKQYQELAISTSLVMAPESPKYPVMILWIVVFMRGIKSTVAEGTLCEERGICPAIELFRHQYATPEMSTTPSDLLSKLQGIIEGMGDS</sequence>
<evidence type="ECO:0000313" key="1">
    <source>
        <dbReference type="EMBL" id="CAG8686795.1"/>
    </source>
</evidence>
<gene>
    <name evidence="1" type="ORF">ACOLOM_LOCUS9617</name>
</gene>
<dbReference type="Proteomes" id="UP000789525">
    <property type="component" value="Unassembled WGS sequence"/>
</dbReference>
<accession>A0ACA9P1X2</accession>
<reference evidence="1" key="1">
    <citation type="submission" date="2021-06" db="EMBL/GenBank/DDBJ databases">
        <authorList>
            <person name="Kallberg Y."/>
            <person name="Tangrot J."/>
            <person name="Rosling A."/>
        </authorList>
    </citation>
    <scope>NUCLEOTIDE SEQUENCE</scope>
    <source>
        <strain evidence="1">CL356</strain>
    </source>
</reference>
<protein>
    <submittedName>
        <fullName evidence="1">582_t:CDS:1</fullName>
    </submittedName>
</protein>
<feature type="non-terminal residue" evidence="1">
    <location>
        <position position="1"/>
    </location>
</feature>
<proteinExistence type="predicted"/>